<organism evidence="1 2">
    <name type="scientific">Bryocella elongata</name>
    <dbReference type="NCBI Taxonomy" id="863522"/>
    <lineage>
        <taxon>Bacteria</taxon>
        <taxon>Pseudomonadati</taxon>
        <taxon>Acidobacteriota</taxon>
        <taxon>Terriglobia</taxon>
        <taxon>Terriglobales</taxon>
        <taxon>Acidobacteriaceae</taxon>
        <taxon>Bryocella</taxon>
    </lineage>
</organism>
<sequence>MGSGLGWVYPTLARNTGWTYGHISEMPACDVIAFLEHLAEHPPDYVILGAVHLKQADRKTGSGVSELSQFVGGARAPTPGVLAEIAWAREWEQRAGLAS</sequence>
<reference evidence="1 2" key="1">
    <citation type="submission" date="2016-10" db="EMBL/GenBank/DDBJ databases">
        <authorList>
            <person name="de Groot N.N."/>
        </authorList>
    </citation>
    <scope>NUCLEOTIDE SEQUENCE [LARGE SCALE GENOMIC DNA]</scope>
    <source>
        <strain evidence="1 2">DSM 22489</strain>
    </source>
</reference>
<keyword evidence="2" id="KW-1185">Reference proteome</keyword>
<dbReference type="AlphaFoldDB" id="A0A1H6B712"/>
<gene>
    <name evidence="1" type="ORF">SAMN05421819_3568</name>
</gene>
<evidence type="ECO:0000313" key="2">
    <source>
        <dbReference type="Proteomes" id="UP000236728"/>
    </source>
</evidence>
<evidence type="ECO:0000313" key="1">
    <source>
        <dbReference type="EMBL" id="SEG56402.1"/>
    </source>
</evidence>
<proteinExistence type="predicted"/>
<accession>A0A1H6B712</accession>
<dbReference type="Proteomes" id="UP000236728">
    <property type="component" value="Unassembled WGS sequence"/>
</dbReference>
<protein>
    <submittedName>
        <fullName evidence="1">Uncharacterized protein</fullName>
    </submittedName>
</protein>
<dbReference type="EMBL" id="FNVA01000006">
    <property type="protein sequence ID" value="SEG56402.1"/>
    <property type="molecule type" value="Genomic_DNA"/>
</dbReference>
<name>A0A1H6B712_9BACT</name>